<evidence type="ECO:0000256" key="2">
    <source>
        <dbReference type="ARBA" id="ARBA00008857"/>
    </source>
</evidence>
<feature type="domain" description="Core-binding (CB)" evidence="8">
    <location>
        <begin position="4"/>
        <end position="97"/>
    </location>
</feature>
<dbReference type="PROSITE" id="PS51900">
    <property type="entry name" value="CB"/>
    <property type="match status" value="1"/>
</dbReference>
<dbReference type="GO" id="GO:0015074">
    <property type="term" value="P:DNA integration"/>
    <property type="evidence" value="ECO:0007669"/>
    <property type="project" value="UniProtKB-KW"/>
</dbReference>
<keyword evidence="5" id="KW-0233">DNA recombination</keyword>
<comment type="caution">
    <text evidence="9">The sequence shown here is derived from an EMBL/GenBank/DDBJ whole genome shotgun (WGS) entry which is preliminary data.</text>
</comment>
<evidence type="ECO:0000259" key="8">
    <source>
        <dbReference type="PROSITE" id="PS51900"/>
    </source>
</evidence>
<dbReference type="InterPro" id="IPR050090">
    <property type="entry name" value="Tyrosine_recombinase_XerCD"/>
</dbReference>
<dbReference type="PROSITE" id="PS51898">
    <property type="entry name" value="TYR_RECOMBINASE"/>
    <property type="match status" value="1"/>
</dbReference>
<reference evidence="9 10" key="1">
    <citation type="submission" date="2015-09" db="EMBL/GenBank/DDBJ databases">
        <title>Genome sequence of Acetobacterium wieringae DSM 1911.</title>
        <authorList>
            <person name="Poehlein A."/>
            <person name="Bengelsdorf F.R."/>
            <person name="Schiel-Bengelsdorf B."/>
            <person name="Duerre P."/>
            <person name="Daniel R."/>
        </authorList>
    </citation>
    <scope>NUCLEOTIDE SEQUENCE [LARGE SCALE GENOMIC DNA]</scope>
    <source>
        <strain evidence="9 10">DSM 1911</strain>
    </source>
</reference>
<proteinExistence type="inferred from homology"/>
<comment type="function">
    <text evidence="1">Site-specific tyrosine recombinase, which acts by catalyzing the cutting and rejoining of the recombining DNA molecules.</text>
</comment>
<evidence type="ECO:0000313" key="9">
    <source>
        <dbReference type="EMBL" id="OFV69280.1"/>
    </source>
</evidence>
<name>A0A1F2PCZ9_9FIRM</name>
<dbReference type="OrthoDB" id="9801717at2"/>
<dbReference type="Gene3D" id="1.10.150.130">
    <property type="match status" value="1"/>
</dbReference>
<dbReference type="InterPro" id="IPR004107">
    <property type="entry name" value="Integrase_SAM-like_N"/>
</dbReference>
<gene>
    <name evidence="9" type="primary">xerC_2</name>
    <name evidence="9" type="ORF">ACWI_31370</name>
</gene>
<dbReference type="SUPFAM" id="SSF56349">
    <property type="entry name" value="DNA breaking-rejoining enzymes"/>
    <property type="match status" value="1"/>
</dbReference>
<dbReference type="Pfam" id="PF02899">
    <property type="entry name" value="Phage_int_SAM_1"/>
    <property type="match status" value="1"/>
</dbReference>
<comment type="similarity">
    <text evidence="2">Belongs to the 'phage' integrase family.</text>
</comment>
<evidence type="ECO:0000313" key="10">
    <source>
        <dbReference type="Proteomes" id="UP000176244"/>
    </source>
</evidence>
<dbReference type="CDD" id="cd01182">
    <property type="entry name" value="INT_RitC_C_like"/>
    <property type="match status" value="1"/>
</dbReference>
<dbReference type="EMBL" id="LKEU01000042">
    <property type="protein sequence ID" value="OFV69280.1"/>
    <property type="molecule type" value="Genomic_DNA"/>
</dbReference>
<protein>
    <submittedName>
        <fullName evidence="9">Tyrosine recombinase XerC</fullName>
    </submittedName>
</protein>
<evidence type="ECO:0000256" key="6">
    <source>
        <dbReference type="PROSITE-ProRule" id="PRU01248"/>
    </source>
</evidence>
<evidence type="ECO:0000259" key="7">
    <source>
        <dbReference type="PROSITE" id="PS51898"/>
    </source>
</evidence>
<dbReference type="AlphaFoldDB" id="A0A1F2PCZ9"/>
<dbReference type="STRING" id="52694.ACWI_31370"/>
<dbReference type="PANTHER" id="PTHR30349">
    <property type="entry name" value="PHAGE INTEGRASE-RELATED"/>
    <property type="match status" value="1"/>
</dbReference>
<dbReference type="InterPro" id="IPR011010">
    <property type="entry name" value="DNA_brk_join_enz"/>
</dbReference>
<dbReference type="RefSeq" id="WP_070372397.1">
    <property type="nucleotide sequence ID" value="NZ_LKEU01000042.1"/>
</dbReference>
<organism evidence="9 10">
    <name type="scientific">Acetobacterium wieringae</name>
    <dbReference type="NCBI Taxonomy" id="52694"/>
    <lineage>
        <taxon>Bacteria</taxon>
        <taxon>Bacillati</taxon>
        <taxon>Bacillota</taxon>
        <taxon>Clostridia</taxon>
        <taxon>Eubacteriales</taxon>
        <taxon>Eubacteriaceae</taxon>
        <taxon>Acetobacterium</taxon>
    </lineage>
</organism>
<dbReference type="GO" id="GO:0003677">
    <property type="term" value="F:DNA binding"/>
    <property type="evidence" value="ECO:0007669"/>
    <property type="project" value="UniProtKB-UniRule"/>
</dbReference>
<accession>A0A1F2PCZ9</accession>
<evidence type="ECO:0000256" key="3">
    <source>
        <dbReference type="ARBA" id="ARBA00022908"/>
    </source>
</evidence>
<dbReference type="InterPro" id="IPR013762">
    <property type="entry name" value="Integrase-like_cat_sf"/>
</dbReference>
<dbReference type="Gene3D" id="1.10.443.10">
    <property type="entry name" value="Intergrase catalytic core"/>
    <property type="match status" value="1"/>
</dbReference>
<evidence type="ECO:0000256" key="5">
    <source>
        <dbReference type="ARBA" id="ARBA00023172"/>
    </source>
</evidence>
<evidence type="ECO:0000256" key="1">
    <source>
        <dbReference type="ARBA" id="ARBA00003283"/>
    </source>
</evidence>
<dbReference type="Pfam" id="PF00589">
    <property type="entry name" value="Phage_integrase"/>
    <property type="match status" value="1"/>
</dbReference>
<dbReference type="InterPro" id="IPR044068">
    <property type="entry name" value="CB"/>
</dbReference>
<evidence type="ECO:0000256" key="4">
    <source>
        <dbReference type="ARBA" id="ARBA00023125"/>
    </source>
</evidence>
<sequence length="340" mass="39374">MKTTDFARYLTSFLGSYLPTLRNVSSNTVSSYSDTFRLFLQYYQSTAGNRIERLSMKQFNTELISGFLDWLEKERNCSVSTRNQRLACIHAFVRYVETELPENLFELQKIMAIPSKKCTHENMTYLSVEAMSVLLNEPDISTKHGRRDLMLLTLLYDSGARVQELINLSVKDVRTSAPATITLLGKGRKIRSIPLMSRTNKMLVQYLKEQQFWEIPQKLDSPLFFNSRNERLTRAGITYIIQKYVDAAKNNTEIIFPEKVTPHVFRHTKAMHLLQSNINLIYIRDFLGHVSITTTEIYAKADSETKRKALEAAYVNAEAPMQPDWNDDKNLMVWLKNICK</sequence>
<dbReference type="GO" id="GO:0006310">
    <property type="term" value="P:DNA recombination"/>
    <property type="evidence" value="ECO:0007669"/>
    <property type="project" value="UniProtKB-KW"/>
</dbReference>
<dbReference type="PANTHER" id="PTHR30349:SF81">
    <property type="entry name" value="TYROSINE RECOMBINASE XERC"/>
    <property type="match status" value="1"/>
</dbReference>
<dbReference type="InterPro" id="IPR010998">
    <property type="entry name" value="Integrase_recombinase_N"/>
</dbReference>
<keyword evidence="3" id="KW-0229">DNA integration</keyword>
<dbReference type="Proteomes" id="UP000176244">
    <property type="component" value="Unassembled WGS sequence"/>
</dbReference>
<dbReference type="InterPro" id="IPR002104">
    <property type="entry name" value="Integrase_catalytic"/>
</dbReference>
<feature type="domain" description="Tyr recombinase" evidence="7">
    <location>
        <begin position="121"/>
        <end position="311"/>
    </location>
</feature>
<keyword evidence="4 6" id="KW-0238">DNA-binding</keyword>